<evidence type="ECO:0000256" key="3">
    <source>
        <dbReference type="ARBA" id="ARBA00022692"/>
    </source>
</evidence>
<feature type="transmembrane region" description="Helical" evidence="6">
    <location>
        <begin position="102"/>
        <end position="124"/>
    </location>
</feature>
<accession>A0A1E7DTI1</accession>
<keyword evidence="5 6" id="KW-0472">Membrane</keyword>
<dbReference type="AlphaFoldDB" id="A0A1E7DTI1"/>
<dbReference type="PANTHER" id="PTHR34187">
    <property type="entry name" value="FGR18P"/>
    <property type="match status" value="1"/>
</dbReference>
<evidence type="ECO:0000256" key="2">
    <source>
        <dbReference type="ARBA" id="ARBA00022475"/>
    </source>
</evidence>
<keyword evidence="4 6" id="KW-1133">Transmembrane helix</keyword>
<dbReference type="InterPro" id="IPR003807">
    <property type="entry name" value="DUF202"/>
</dbReference>
<evidence type="ECO:0000313" key="9">
    <source>
        <dbReference type="Proteomes" id="UP000095658"/>
    </source>
</evidence>
<gene>
    <name evidence="8" type="ORF">BA724_14245</name>
</gene>
<keyword evidence="9" id="KW-1185">Reference proteome</keyword>
<protein>
    <recommendedName>
        <fullName evidence="7">DUF202 domain-containing protein</fullName>
    </recommendedName>
</protein>
<reference evidence="8 9" key="1">
    <citation type="submission" date="2016-06" db="EMBL/GenBank/DDBJ databases">
        <title>Domibacillus iocasae genome sequencing.</title>
        <authorList>
            <person name="Verma A."/>
            <person name="Pal Y."/>
            <person name="Ojha A.K."/>
            <person name="Krishnamurthi S."/>
        </authorList>
    </citation>
    <scope>NUCLEOTIDE SEQUENCE [LARGE SCALE GENOMIC DNA]</scope>
    <source>
        <strain evidence="8 9">DSM 29979</strain>
    </source>
</reference>
<sequence>MRGEKMEKTKSSKFIQQHLANERTYLAWVRTAIAIIGIGFLVINLHFNFLSQHSAKADLMANIIGITAVISGLFVISFSTYSYFAKIKTIDNEVFKPEKNSVLLLTGIIVATMIMFGLYVTFIFS</sequence>
<dbReference type="InterPro" id="IPR052053">
    <property type="entry name" value="IM_YidH-like"/>
</dbReference>
<dbReference type="Proteomes" id="UP000095658">
    <property type="component" value="Unassembled WGS sequence"/>
</dbReference>
<evidence type="ECO:0000313" key="8">
    <source>
        <dbReference type="EMBL" id="OES46393.1"/>
    </source>
</evidence>
<evidence type="ECO:0000256" key="1">
    <source>
        <dbReference type="ARBA" id="ARBA00004651"/>
    </source>
</evidence>
<comment type="caution">
    <text evidence="8">The sequence shown here is derived from an EMBL/GenBank/DDBJ whole genome shotgun (WGS) entry which is preliminary data.</text>
</comment>
<evidence type="ECO:0000259" key="7">
    <source>
        <dbReference type="Pfam" id="PF02656"/>
    </source>
</evidence>
<comment type="subcellular location">
    <subcellularLocation>
        <location evidence="1">Cell membrane</location>
        <topology evidence="1">Multi-pass membrane protein</topology>
    </subcellularLocation>
</comment>
<evidence type="ECO:0000256" key="4">
    <source>
        <dbReference type="ARBA" id="ARBA00022989"/>
    </source>
</evidence>
<dbReference type="GO" id="GO:0005886">
    <property type="term" value="C:plasma membrane"/>
    <property type="evidence" value="ECO:0007669"/>
    <property type="project" value="UniProtKB-SubCell"/>
</dbReference>
<dbReference type="PANTHER" id="PTHR34187:SF2">
    <property type="entry name" value="DUF202 DOMAIN-CONTAINING PROTEIN"/>
    <property type="match status" value="1"/>
</dbReference>
<dbReference type="Pfam" id="PF02656">
    <property type="entry name" value="DUF202"/>
    <property type="match status" value="1"/>
</dbReference>
<keyword evidence="3 6" id="KW-0812">Transmembrane</keyword>
<organism evidence="8 9">
    <name type="scientific">Domibacillus iocasae</name>
    <dbReference type="NCBI Taxonomy" id="1714016"/>
    <lineage>
        <taxon>Bacteria</taxon>
        <taxon>Bacillati</taxon>
        <taxon>Bacillota</taxon>
        <taxon>Bacilli</taxon>
        <taxon>Bacillales</taxon>
        <taxon>Bacillaceae</taxon>
        <taxon>Domibacillus</taxon>
    </lineage>
</organism>
<evidence type="ECO:0000256" key="6">
    <source>
        <dbReference type="SAM" id="Phobius"/>
    </source>
</evidence>
<feature type="transmembrane region" description="Helical" evidence="6">
    <location>
        <begin position="25"/>
        <end position="47"/>
    </location>
</feature>
<dbReference type="EMBL" id="MAMP01000002">
    <property type="protein sequence ID" value="OES46393.1"/>
    <property type="molecule type" value="Genomic_DNA"/>
</dbReference>
<dbReference type="OrthoDB" id="582337at2"/>
<feature type="transmembrane region" description="Helical" evidence="6">
    <location>
        <begin position="59"/>
        <end position="81"/>
    </location>
</feature>
<evidence type="ECO:0000256" key="5">
    <source>
        <dbReference type="ARBA" id="ARBA00023136"/>
    </source>
</evidence>
<name>A0A1E7DTI1_9BACI</name>
<feature type="domain" description="DUF202" evidence="7">
    <location>
        <begin position="17"/>
        <end position="87"/>
    </location>
</feature>
<dbReference type="STRING" id="1714016.BA724_14245"/>
<proteinExistence type="predicted"/>
<keyword evidence="2" id="KW-1003">Cell membrane</keyword>